<organism evidence="4 5">
    <name type="scientific">Pseudomonas mangrovi</name>
    <dbReference type="NCBI Taxonomy" id="2161748"/>
    <lineage>
        <taxon>Bacteria</taxon>
        <taxon>Pseudomonadati</taxon>
        <taxon>Pseudomonadota</taxon>
        <taxon>Gammaproteobacteria</taxon>
        <taxon>Pseudomonadales</taxon>
        <taxon>Pseudomonadaceae</taxon>
        <taxon>Pseudomonas</taxon>
    </lineage>
</organism>
<dbReference type="InterPro" id="IPR011335">
    <property type="entry name" value="Restrct_endonuc-II-like"/>
</dbReference>
<dbReference type="InterPro" id="IPR003509">
    <property type="entry name" value="UPF0102_YraN-like"/>
</dbReference>
<dbReference type="NCBIfam" id="NF009150">
    <property type="entry name" value="PRK12497.1-3"/>
    <property type="match status" value="1"/>
</dbReference>
<accession>A0A2T5PEX1</accession>
<gene>
    <name evidence="4" type="ORF">DBO85_01035</name>
</gene>
<dbReference type="PANTHER" id="PTHR34039:SF1">
    <property type="entry name" value="UPF0102 PROTEIN YRAN"/>
    <property type="match status" value="1"/>
</dbReference>
<reference evidence="4 5" key="1">
    <citation type="submission" date="2018-04" db="EMBL/GenBank/DDBJ databases">
        <title>Pseudomonas sp. nov., isolated from mangrove soil.</title>
        <authorList>
            <person name="Chen C."/>
        </authorList>
    </citation>
    <scope>NUCLEOTIDE SEQUENCE [LARGE SCALE GENOMIC DNA]</scope>
    <source>
        <strain evidence="4 5">TC-11</strain>
    </source>
</reference>
<proteinExistence type="inferred from homology"/>
<dbReference type="PANTHER" id="PTHR34039">
    <property type="entry name" value="UPF0102 PROTEIN YRAN"/>
    <property type="match status" value="1"/>
</dbReference>
<dbReference type="GO" id="GO:0003676">
    <property type="term" value="F:nucleic acid binding"/>
    <property type="evidence" value="ECO:0007669"/>
    <property type="project" value="InterPro"/>
</dbReference>
<evidence type="ECO:0000256" key="3">
    <source>
        <dbReference type="SAM" id="MobiDB-lite"/>
    </source>
</evidence>
<protein>
    <recommendedName>
        <fullName evidence="2">UPF0102 protein DBO85_01035</fullName>
    </recommendedName>
</protein>
<evidence type="ECO:0000313" key="5">
    <source>
        <dbReference type="Proteomes" id="UP000244064"/>
    </source>
</evidence>
<evidence type="ECO:0000313" key="4">
    <source>
        <dbReference type="EMBL" id="PTU76257.1"/>
    </source>
</evidence>
<keyword evidence="5" id="KW-1185">Reference proteome</keyword>
<sequence>MARSCACRKPFDLSERPSTRSAGQDAEGKALGELQRSGLKLLARNWSCRRGELDLVMLDGDTVVFVEVRFRRHAAWGGALESVDARKRSRLAAAAEQFLQEHSRWSRHPCRFDVVAMSPGETTAAFNWIKNAFDT</sequence>
<dbReference type="NCBIfam" id="TIGR00252">
    <property type="entry name" value="YraN family protein"/>
    <property type="match status" value="1"/>
</dbReference>
<feature type="compositionally biased region" description="Basic and acidic residues" evidence="3">
    <location>
        <begin position="9"/>
        <end position="18"/>
    </location>
</feature>
<evidence type="ECO:0000256" key="2">
    <source>
        <dbReference type="HAMAP-Rule" id="MF_00048"/>
    </source>
</evidence>
<comment type="similarity">
    <text evidence="1 2">Belongs to the UPF0102 family.</text>
</comment>
<dbReference type="Proteomes" id="UP000244064">
    <property type="component" value="Unassembled WGS sequence"/>
</dbReference>
<name>A0A2T5PEX1_9PSED</name>
<dbReference type="SUPFAM" id="SSF52980">
    <property type="entry name" value="Restriction endonuclease-like"/>
    <property type="match status" value="1"/>
</dbReference>
<dbReference type="Pfam" id="PF02021">
    <property type="entry name" value="UPF0102"/>
    <property type="match status" value="1"/>
</dbReference>
<dbReference type="EMBL" id="QASN01000002">
    <property type="protein sequence ID" value="PTU76257.1"/>
    <property type="molecule type" value="Genomic_DNA"/>
</dbReference>
<dbReference type="Gene3D" id="3.40.1350.10">
    <property type="match status" value="1"/>
</dbReference>
<dbReference type="OrthoDB" id="9794876at2"/>
<feature type="region of interest" description="Disordered" evidence="3">
    <location>
        <begin position="1"/>
        <end position="29"/>
    </location>
</feature>
<evidence type="ECO:0000256" key="1">
    <source>
        <dbReference type="ARBA" id="ARBA00006738"/>
    </source>
</evidence>
<dbReference type="HAMAP" id="MF_00048">
    <property type="entry name" value="UPF0102"/>
    <property type="match status" value="1"/>
</dbReference>
<dbReference type="AlphaFoldDB" id="A0A2T5PEX1"/>
<comment type="caution">
    <text evidence="4">The sequence shown here is derived from an EMBL/GenBank/DDBJ whole genome shotgun (WGS) entry which is preliminary data.</text>
</comment>
<dbReference type="RefSeq" id="WP_108104413.1">
    <property type="nucleotide sequence ID" value="NZ_QASN01000002.1"/>
</dbReference>
<dbReference type="InterPro" id="IPR011856">
    <property type="entry name" value="tRNA_endonuc-like_dom_sf"/>
</dbReference>